<feature type="chain" id="PRO_5009619009" evidence="4">
    <location>
        <begin position="20"/>
        <end position="626"/>
    </location>
</feature>
<keyword evidence="2 4" id="KW-0732">Signal</keyword>
<evidence type="ECO:0000256" key="2">
    <source>
        <dbReference type="ARBA" id="ARBA00022729"/>
    </source>
</evidence>
<dbReference type="OrthoDB" id="408631at2759"/>
<dbReference type="InterPro" id="IPR002018">
    <property type="entry name" value="CarbesteraseB"/>
</dbReference>
<evidence type="ECO:0000256" key="3">
    <source>
        <dbReference type="ARBA" id="ARBA00023180"/>
    </source>
</evidence>
<accession>A0A1J1HKP0</accession>
<dbReference type="InterPro" id="IPR029058">
    <property type="entry name" value="AB_hydrolase_fold"/>
</dbReference>
<feature type="signal peptide" evidence="4">
    <location>
        <begin position="1"/>
        <end position="19"/>
    </location>
</feature>
<sequence>MIFPNIFWCYCILILQVMCRDPPTVKIKDQGTIMGMFMKMYRTQSIVAYLGIPYAHPPVGMLRFSPPFVDNLPSWEGIRNGSVSQPNCFQNTNIPKQKHTMVLNKLLNKVMDMDAMMTEMGSDKYDEDCLYLNIFIPDGPAPPDGFAVIAYLHSGDFSNGSPFEINPHQLVFKQKLIVVTIAYRLNILGFFTSLDGEAPGNFGLMDQSAALFWIKKNIKAFGGNEENVTLMGHGSGATSVCIHLTSKDWSEELFHKAIIMSGTSLGSTSIRPATFYSKAVDRTAHAFSCFRRPTSHLMDCLRRVEAKFLVENAPDQHWGPIIDEGLSNTTAAFIPDDPEMLIERGQLRKVPILTGFTDMEEAYDLIAEDMVENGISLELYEMMINEIVSSDFARYENNETMCVGNNQLAMEAVNFLYKPYPPTEDKILLRNFYLNFLNDRKYLAPTIGLAAHMSKQAETFVYRFDLKPRTMIDIPEDIGVPHGFEQIFVWGLPYWGAQNDMTWDNADKRVSDIIMTMWANFVKYTSPTHLGVYIKWDNFTHENPSLLIIDRSFNMSDFKSLNHHAIKFWNEYYPSVLNFAAACCNMTESAGVKTAVVKNYYTLGFCLMIGQLLIIHIIRTQNNFLI</sequence>
<dbReference type="Gene3D" id="3.40.50.1820">
    <property type="entry name" value="alpha/beta hydrolase"/>
    <property type="match status" value="1"/>
</dbReference>
<proteinExistence type="inferred from homology"/>
<evidence type="ECO:0000256" key="4">
    <source>
        <dbReference type="SAM" id="SignalP"/>
    </source>
</evidence>
<evidence type="ECO:0000259" key="5">
    <source>
        <dbReference type="Pfam" id="PF00135"/>
    </source>
</evidence>
<evidence type="ECO:0000256" key="1">
    <source>
        <dbReference type="ARBA" id="ARBA00005964"/>
    </source>
</evidence>
<evidence type="ECO:0000313" key="6">
    <source>
        <dbReference type="EMBL" id="CRK87030.1"/>
    </source>
</evidence>
<dbReference type="PANTHER" id="PTHR43903">
    <property type="entry name" value="NEUROLIGIN"/>
    <property type="match status" value="1"/>
</dbReference>
<dbReference type="STRING" id="568069.A0A1J1HKP0"/>
<dbReference type="InterPro" id="IPR051093">
    <property type="entry name" value="Neuroligin/BSAL"/>
</dbReference>
<reference evidence="6 7" key="1">
    <citation type="submission" date="2015-04" db="EMBL/GenBank/DDBJ databases">
        <authorList>
            <person name="Syromyatnikov M.Y."/>
            <person name="Popov V.N."/>
        </authorList>
    </citation>
    <scope>NUCLEOTIDE SEQUENCE [LARGE SCALE GENOMIC DNA]</scope>
</reference>
<comment type="similarity">
    <text evidence="1">Belongs to the type-B carboxylesterase/lipase family.</text>
</comment>
<organism evidence="6 7">
    <name type="scientific">Clunio marinus</name>
    <dbReference type="NCBI Taxonomy" id="568069"/>
    <lineage>
        <taxon>Eukaryota</taxon>
        <taxon>Metazoa</taxon>
        <taxon>Ecdysozoa</taxon>
        <taxon>Arthropoda</taxon>
        <taxon>Hexapoda</taxon>
        <taxon>Insecta</taxon>
        <taxon>Pterygota</taxon>
        <taxon>Neoptera</taxon>
        <taxon>Endopterygota</taxon>
        <taxon>Diptera</taxon>
        <taxon>Nematocera</taxon>
        <taxon>Chironomoidea</taxon>
        <taxon>Chironomidae</taxon>
        <taxon>Clunio</taxon>
    </lineage>
</organism>
<name>A0A1J1HKP0_9DIPT</name>
<dbReference type="InterPro" id="IPR019819">
    <property type="entry name" value="Carboxylesterase_B_CS"/>
</dbReference>
<gene>
    <name evidence="6" type="primary">similar to Neuroligin-4</name>
    <name evidence="6" type="ORF">CLUMA_CG000827</name>
</gene>
<dbReference type="Proteomes" id="UP000183832">
    <property type="component" value="Unassembled WGS sequence"/>
</dbReference>
<dbReference type="SUPFAM" id="SSF53474">
    <property type="entry name" value="alpha/beta-Hydrolases"/>
    <property type="match status" value="1"/>
</dbReference>
<keyword evidence="7" id="KW-1185">Reference proteome</keyword>
<dbReference type="PROSITE" id="PS00941">
    <property type="entry name" value="CARBOXYLESTERASE_B_2"/>
    <property type="match status" value="1"/>
</dbReference>
<dbReference type="AlphaFoldDB" id="A0A1J1HKP0"/>
<feature type="domain" description="Carboxylesterase type B" evidence="5">
    <location>
        <begin position="22"/>
        <end position="569"/>
    </location>
</feature>
<evidence type="ECO:0000313" key="7">
    <source>
        <dbReference type="Proteomes" id="UP000183832"/>
    </source>
</evidence>
<dbReference type="Pfam" id="PF00135">
    <property type="entry name" value="COesterase"/>
    <property type="match status" value="1"/>
</dbReference>
<protein>
    <submittedName>
        <fullName evidence="6">CLUMA_CG000827, isoform A</fullName>
    </submittedName>
</protein>
<keyword evidence="3" id="KW-0325">Glycoprotein</keyword>
<dbReference type="EMBL" id="CVRI01000003">
    <property type="protein sequence ID" value="CRK87030.1"/>
    <property type="molecule type" value="Genomic_DNA"/>
</dbReference>